<dbReference type="PANTHER" id="PTHR23037:SF35">
    <property type="entry name" value="FIBRONECTIN TYPE-III DOMAIN-CONTAINING PROTEIN"/>
    <property type="match status" value="1"/>
</dbReference>
<feature type="compositionally biased region" description="Basic and acidic residues" evidence="9">
    <location>
        <begin position="279"/>
        <end position="296"/>
    </location>
</feature>
<sequence length="585" mass="63754">MEFKGRVRGRISLVLLVLWNIATTLSGKNLHCTNDFSETFICHIEAPNCTEYNLTLRSTNWNEERKGTFTQCDVRQCCCSVEEMTLILTDTYNVTVWKGGESMESKIISVTESIKTKPPKIVSVRESNGNFHVKWKPNIEAGFRDSLTANVTYHKKGDTEKVTVSVKPMTVNGLNNFEILGRNLEPSTTYAVSVSSYTPFSGEYSDSSEEWEFTSIIITAVIFVCFVKLKTKWWDSVVKSQNPKFYVIHPSEQKILKPGTIDFFSIAYVEPLVPDENKLWSKDSSRDTSGGSRERSGGASLSSSTFSYANTEPPDIKACVEDALNKVFGNIGALSHLTAKALNKDGGLLSSPDTPRGVRANDAGCGSDFINKTYSILLPGCQTVTGGSEVQTRADLLCESTYHPIVTSVDPQAPALVNSPPGVLSTDMSYRPCNADSVGFPSAGDSGSPAVSSGADTMASCDPVSGVEAGRPSAEEATEPRGKAEGETAAGEKPAGPCSFPPMDDDYQPFQSVVERPDVWFSRERSDENEEHLKVNPEGLFTQMDQSIPCSNHNVQGGRRQMPFLLLMSADQSTPTVSDVGYQSV</sequence>
<evidence type="ECO:0000256" key="7">
    <source>
        <dbReference type="ARBA" id="ARBA00023170"/>
    </source>
</evidence>
<keyword evidence="13" id="KW-1185">Reference proteome</keyword>
<accession>A0A4Z2GT10</accession>
<evidence type="ECO:0000256" key="2">
    <source>
        <dbReference type="ARBA" id="ARBA00022692"/>
    </source>
</evidence>
<dbReference type="PANTHER" id="PTHR23037">
    <property type="entry name" value="CYTOKINE RECEPTOR"/>
    <property type="match status" value="1"/>
</dbReference>
<keyword evidence="8" id="KW-0325">Glycoprotein</keyword>
<reference evidence="12 13" key="1">
    <citation type="submission" date="2019-03" db="EMBL/GenBank/DDBJ databases">
        <title>First draft genome of Liparis tanakae, snailfish: a comprehensive survey of snailfish specific genes.</title>
        <authorList>
            <person name="Kim W."/>
            <person name="Song I."/>
            <person name="Jeong J.-H."/>
            <person name="Kim D."/>
            <person name="Kim S."/>
            <person name="Ryu S."/>
            <person name="Song J.Y."/>
            <person name="Lee S.K."/>
        </authorList>
    </citation>
    <scope>NUCLEOTIDE SEQUENCE [LARGE SCALE GENOMIC DNA]</scope>
    <source>
        <tissue evidence="12">Muscle</tissue>
    </source>
</reference>
<name>A0A4Z2GT10_9TELE</name>
<dbReference type="InterPro" id="IPR013783">
    <property type="entry name" value="Ig-like_fold"/>
</dbReference>
<evidence type="ECO:0000256" key="9">
    <source>
        <dbReference type="SAM" id="MobiDB-lite"/>
    </source>
</evidence>
<protein>
    <recommendedName>
        <fullName evidence="11">Fibronectin type-III domain-containing protein</fullName>
    </recommendedName>
</protein>
<dbReference type="InterPro" id="IPR036116">
    <property type="entry name" value="FN3_sf"/>
</dbReference>
<dbReference type="AlphaFoldDB" id="A0A4Z2GT10"/>
<dbReference type="Proteomes" id="UP000314294">
    <property type="component" value="Unassembled WGS sequence"/>
</dbReference>
<organism evidence="12 13">
    <name type="scientific">Liparis tanakae</name>
    <name type="common">Tanaka's snailfish</name>
    <dbReference type="NCBI Taxonomy" id="230148"/>
    <lineage>
        <taxon>Eukaryota</taxon>
        <taxon>Metazoa</taxon>
        <taxon>Chordata</taxon>
        <taxon>Craniata</taxon>
        <taxon>Vertebrata</taxon>
        <taxon>Euteleostomi</taxon>
        <taxon>Actinopterygii</taxon>
        <taxon>Neopterygii</taxon>
        <taxon>Teleostei</taxon>
        <taxon>Neoteleostei</taxon>
        <taxon>Acanthomorphata</taxon>
        <taxon>Eupercaria</taxon>
        <taxon>Perciformes</taxon>
        <taxon>Cottioidei</taxon>
        <taxon>Cottales</taxon>
        <taxon>Liparidae</taxon>
        <taxon>Liparis</taxon>
    </lineage>
</organism>
<keyword evidence="6" id="KW-1015">Disulfide bond</keyword>
<dbReference type="PROSITE" id="PS50853">
    <property type="entry name" value="FN3"/>
    <property type="match status" value="1"/>
</dbReference>
<dbReference type="SUPFAM" id="SSF49265">
    <property type="entry name" value="Fibronectin type III"/>
    <property type="match status" value="1"/>
</dbReference>
<keyword evidence="7" id="KW-0675">Receptor</keyword>
<keyword evidence="3 10" id="KW-0732">Signal</keyword>
<feature type="region of interest" description="Disordered" evidence="9">
    <location>
        <begin position="440"/>
        <end position="503"/>
    </location>
</feature>
<feature type="compositionally biased region" description="Low complexity" evidence="9">
    <location>
        <begin position="297"/>
        <end position="306"/>
    </location>
</feature>
<evidence type="ECO:0000256" key="8">
    <source>
        <dbReference type="ARBA" id="ARBA00023180"/>
    </source>
</evidence>
<evidence type="ECO:0000256" key="1">
    <source>
        <dbReference type="ARBA" id="ARBA00004479"/>
    </source>
</evidence>
<dbReference type="GO" id="GO:0009897">
    <property type="term" value="C:external side of plasma membrane"/>
    <property type="evidence" value="ECO:0007669"/>
    <property type="project" value="TreeGrafter"/>
</dbReference>
<feature type="domain" description="Fibronectin type-III" evidence="11">
    <location>
        <begin position="117"/>
        <end position="218"/>
    </location>
</feature>
<evidence type="ECO:0000256" key="3">
    <source>
        <dbReference type="ARBA" id="ARBA00022729"/>
    </source>
</evidence>
<keyword evidence="4" id="KW-1133">Transmembrane helix</keyword>
<dbReference type="InterPro" id="IPR003961">
    <property type="entry name" value="FN3_dom"/>
</dbReference>
<evidence type="ECO:0000256" key="4">
    <source>
        <dbReference type="ARBA" id="ARBA00022989"/>
    </source>
</evidence>
<evidence type="ECO:0000256" key="10">
    <source>
        <dbReference type="SAM" id="SignalP"/>
    </source>
</evidence>
<dbReference type="GO" id="GO:0004896">
    <property type="term" value="F:cytokine receptor activity"/>
    <property type="evidence" value="ECO:0007669"/>
    <property type="project" value="TreeGrafter"/>
</dbReference>
<evidence type="ECO:0000259" key="11">
    <source>
        <dbReference type="PROSITE" id="PS50853"/>
    </source>
</evidence>
<keyword evidence="2" id="KW-0812">Transmembrane</keyword>
<feature type="signal peptide" evidence="10">
    <location>
        <begin position="1"/>
        <end position="27"/>
    </location>
</feature>
<gene>
    <name evidence="12" type="ORF">EYF80_033950</name>
</gene>
<evidence type="ECO:0000256" key="5">
    <source>
        <dbReference type="ARBA" id="ARBA00023136"/>
    </source>
</evidence>
<comment type="caution">
    <text evidence="12">The sequence shown here is derived from an EMBL/GenBank/DDBJ whole genome shotgun (WGS) entry which is preliminary data.</text>
</comment>
<evidence type="ECO:0000313" key="12">
    <source>
        <dbReference type="EMBL" id="TNN55872.1"/>
    </source>
</evidence>
<dbReference type="CDD" id="cd00063">
    <property type="entry name" value="FN3"/>
    <property type="match status" value="1"/>
</dbReference>
<feature type="region of interest" description="Disordered" evidence="9">
    <location>
        <begin position="279"/>
        <end position="306"/>
    </location>
</feature>
<dbReference type="EMBL" id="SRLO01000444">
    <property type="protein sequence ID" value="TNN55872.1"/>
    <property type="molecule type" value="Genomic_DNA"/>
</dbReference>
<feature type="chain" id="PRO_5021277044" description="Fibronectin type-III domain-containing protein" evidence="10">
    <location>
        <begin position="28"/>
        <end position="585"/>
    </location>
</feature>
<dbReference type="OrthoDB" id="8962741at2759"/>
<evidence type="ECO:0000256" key="6">
    <source>
        <dbReference type="ARBA" id="ARBA00023157"/>
    </source>
</evidence>
<keyword evidence="5" id="KW-0472">Membrane</keyword>
<dbReference type="Gene3D" id="2.60.40.10">
    <property type="entry name" value="Immunoglobulins"/>
    <property type="match status" value="2"/>
</dbReference>
<proteinExistence type="predicted"/>
<comment type="subcellular location">
    <subcellularLocation>
        <location evidence="1">Membrane</location>
        <topology evidence="1">Single-pass type I membrane protein</topology>
    </subcellularLocation>
</comment>
<evidence type="ECO:0000313" key="13">
    <source>
        <dbReference type="Proteomes" id="UP000314294"/>
    </source>
</evidence>